<dbReference type="Pfam" id="PF02171">
    <property type="entry name" value="Piwi"/>
    <property type="match status" value="1"/>
</dbReference>
<feature type="domain" description="Piwi" evidence="2">
    <location>
        <begin position="673"/>
        <end position="997"/>
    </location>
</feature>
<feature type="region of interest" description="Disordered" evidence="1">
    <location>
        <begin position="193"/>
        <end position="216"/>
    </location>
</feature>
<dbReference type="InterPro" id="IPR036085">
    <property type="entry name" value="PAZ_dom_sf"/>
</dbReference>
<gene>
    <name evidence="3" type="ORF">PG991_006240</name>
</gene>
<accession>A0ABR1SBI2</accession>
<evidence type="ECO:0000256" key="1">
    <source>
        <dbReference type="SAM" id="MobiDB-lite"/>
    </source>
</evidence>
<organism evidence="3 4">
    <name type="scientific">Apiospora marii</name>
    <dbReference type="NCBI Taxonomy" id="335849"/>
    <lineage>
        <taxon>Eukaryota</taxon>
        <taxon>Fungi</taxon>
        <taxon>Dikarya</taxon>
        <taxon>Ascomycota</taxon>
        <taxon>Pezizomycotina</taxon>
        <taxon>Sordariomycetes</taxon>
        <taxon>Xylariomycetidae</taxon>
        <taxon>Amphisphaeriales</taxon>
        <taxon>Apiosporaceae</taxon>
        <taxon>Apiospora</taxon>
    </lineage>
</organism>
<comment type="caution">
    <text evidence="3">The sequence shown here is derived from an EMBL/GenBank/DDBJ whole genome shotgun (WGS) entry which is preliminary data.</text>
</comment>
<feature type="compositionally biased region" description="Gly residues" evidence="1">
    <location>
        <begin position="9"/>
        <end position="23"/>
    </location>
</feature>
<feature type="compositionally biased region" description="Basic and acidic residues" evidence="1">
    <location>
        <begin position="58"/>
        <end position="67"/>
    </location>
</feature>
<evidence type="ECO:0000313" key="3">
    <source>
        <dbReference type="EMBL" id="KAK8029184.1"/>
    </source>
</evidence>
<dbReference type="Gene3D" id="2.170.260.10">
    <property type="entry name" value="paz domain"/>
    <property type="match status" value="1"/>
</dbReference>
<dbReference type="Gene3D" id="3.40.50.2300">
    <property type="match status" value="1"/>
</dbReference>
<dbReference type="InterPro" id="IPR032472">
    <property type="entry name" value="ArgoL2"/>
</dbReference>
<keyword evidence="4" id="KW-1185">Reference proteome</keyword>
<dbReference type="Gene3D" id="3.30.420.10">
    <property type="entry name" value="Ribonuclease H-like superfamily/Ribonuclease H"/>
    <property type="match status" value="1"/>
</dbReference>
<proteinExistence type="predicted"/>
<sequence length="1037" mass="117056">MSAGHKRGAGGGSASGSGPGQGSQRGSQSPAQHPPLTDRTADKGKQPAGGSDDQASSSKDKMPEAPKEITAQELKKLVDLPPGAFRTGDSDPEFTKRPGYNNDFVATVNLLVNMYQVTELPEAQDSVFQFSVLAAPNPKDSKTLAKRLWDSDTVQKWLKEHSKKLGRWIYDGRAMAWSLDPLPKEGVKIPVILPKKQQNSSTSKGGKGGKDPQAPDRFTLTIKPTTSFTLNQLDDYLTSKPGSKWDDVTTRQFNFLDHLLREGRSKDLTPIRRSFYSKRPQFSKKLGQHTQVITGTYAAFRPMHPMNPEHIRMCVNVDVAHTAFWNHRSTLHAAAMDMLLKSDFDGKCYGADWILEYLTDHDRVAQVNWQNVTQQLKPVRRGTDICMSEAFHMLRRLERTKFTIAHGKADKDKIYTVGSIFFDAKKYPNGADATNVSFTKKREDGSQFSSTVEAHFRSIGKTLQHPEFPLIKTPHGEVYFPFEVCYFAPMQRYTSKLLPDEKPIPWKTSAMIKAAISRPDKRHSDITRSVKELKLDKDDYLKAFGVTINTEGGMLRAHGRILSRPALEFRTKLDVPESHRWNLNNIKFHEGKPLKNWMAINCDNTKTPADCREFFTTFLNVYKSHAGVAIDTQAKHIENLKIISDLTEQRIKEMYKILEGKAKKYQPDAPVQMVFFLLPKRHIKVYNRIKKVMDCDLKIPSQVMTWEKIDLQNSPNALSQYCSNVSLKVNAKLGGVNCYARPAGGNKTSGYFSTKTMFIGLDVSHAPPGTNEASMAALAVSIDPRAIKYGAACQTNGVRTEMVRPDTMKSLLPRFIHRWRKEHNTHERLKGGGPDHLYFFRDGVDAGQFRDVLRTEVQAIKETFIEEIQESPKITVIIVTKRHHVRMFNADPNKGSAASRKHFDKNDNPKPGLLVEQGATHPEYRDFFLTSHNAIQGTSRPIHYQVILDEIECNPNDLQRMIFHHCYQYCRSTLPVSFHPAAFYAHIVSKRAVAHLQPPAPPTAAGQLPDPLPLLPMRDSTLLRHESSSIEQVMWFV</sequence>
<dbReference type="InterPro" id="IPR003165">
    <property type="entry name" value="Piwi"/>
</dbReference>
<dbReference type="InterPro" id="IPR012337">
    <property type="entry name" value="RNaseH-like_sf"/>
</dbReference>
<dbReference type="EMBL" id="JAQQWI010000007">
    <property type="protein sequence ID" value="KAK8029184.1"/>
    <property type="molecule type" value="Genomic_DNA"/>
</dbReference>
<dbReference type="InterPro" id="IPR032474">
    <property type="entry name" value="Argonaute_N"/>
</dbReference>
<dbReference type="Pfam" id="PF16486">
    <property type="entry name" value="ArgoN"/>
    <property type="match status" value="1"/>
</dbReference>
<reference evidence="3 4" key="1">
    <citation type="submission" date="2023-01" db="EMBL/GenBank/DDBJ databases">
        <title>Analysis of 21 Apiospora genomes using comparative genomics revels a genus with tremendous synthesis potential of carbohydrate active enzymes and secondary metabolites.</title>
        <authorList>
            <person name="Sorensen T."/>
        </authorList>
    </citation>
    <scope>NUCLEOTIDE SEQUENCE [LARGE SCALE GENOMIC DNA]</scope>
    <source>
        <strain evidence="3 4">CBS 20057</strain>
    </source>
</reference>
<evidence type="ECO:0000259" key="2">
    <source>
        <dbReference type="PROSITE" id="PS50822"/>
    </source>
</evidence>
<dbReference type="Pfam" id="PF16488">
    <property type="entry name" value="ArgoL2"/>
    <property type="match status" value="1"/>
</dbReference>
<feature type="region of interest" description="Disordered" evidence="1">
    <location>
        <begin position="1"/>
        <end position="96"/>
    </location>
</feature>
<dbReference type="SMART" id="SM01163">
    <property type="entry name" value="DUF1785"/>
    <property type="match status" value="1"/>
</dbReference>
<dbReference type="Pfam" id="PF08699">
    <property type="entry name" value="ArgoL1"/>
    <property type="match status" value="1"/>
</dbReference>
<dbReference type="PROSITE" id="PS50822">
    <property type="entry name" value="PIWI"/>
    <property type="match status" value="1"/>
</dbReference>
<dbReference type="SUPFAM" id="SSF101690">
    <property type="entry name" value="PAZ domain"/>
    <property type="match status" value="1"/>
</dbReference>
<dbReference type="SUPFAM" id="SSF53098">
    <property type="entry name" value="Ribonuclease H-like"/>
    <property type="match status" value="1"/>
</dbReference>
<evidence type="ECO:0000313" key="4">
    <source>
        <dbReference type="Proteomes" id="UP001396898"/>
    </source>
</evidence>
<name>A0ABR1SBI2_9PEZI</name>
<dbReference type="InterPro" id="IPR014811">
    <property type="entry name" value="ArgoL1"/>
</dbReference>
<dbReference type="SMART" id="SM00950">
    <property type="entry name" value="Piwi"/>
    <property type="match status" value="1"/>
</dbReference>
<feature type="region of interest" description="Disordered" evidence="1">
    <location>
        <begin position="891"/>
        <end position="911"/>
    </location>
</feature>
<dbReference type="PANTHER" id="PTHR22891">
    <property type="entry name" value="EUKARYOTIC TRANSLATION INITIATION FACTOR 2C"/>
    <property type="match status" value="1"/>
</dbReference>
<dbReference type="InterPro" id="IPR036397">
    <property type="entry name" value="RNaseH_sf"/>
</dbReference>
<protein>
    <submittedName>
        <fullName evidence="3">Piwi domain-containing protein</fullName>
    </submittedName>
</protein>
<dbReference type="Proteomes" id="UP001396898">
    <property type="component" value="Unassembled WGS sequence"/>
</dbReference>